<evidence type="ECO:0000313" key="2">
    <source>
        <dbReference type="EMBL" id="CAD9033426.1"/>
    </source>
</evidence>
<feature type="region of interest" description="Disordered" evidence="1">
    <location>
        <begin position="63"/>
        <end position="99"/>
    </location>
</feature>
<protein>
    <submittedName>
        <fullName evidence="2">Uncharacterized protein</fullName>
    </submittedName>
</protein>
<sequence length="99" mass="11443">MQLYVEDSVHGTTFCFASLQMVLLFTTSRPINHKQHEGVSHKMGHYENPCDQRKVFLSGRMARQKTGTHSNHDTLVDRMWPKKGAQKDKMHWPDYQAGA</sequence>
<dbReference type="AlphaFoldDB" id="A0A7S1J5S6"/>
<feature type="compositionally biased region" description="Basic and acidic residues" evidence="1">
    <location>
        <begin position="70"/>
        <end position="92"/>
    </location>
</feature>
<proteinExistence type="predicted"/>
<evidence type="ECO:0000256" key="1">
    <source>
        <dbReference type="SAM" id="MobiDB-lite"/>
    </source>
</evidence>
<name>A0A7S1J5S6_9EUGL</name>
<reference evidence="2" key="1">
    <citation type="submission" date="2021-01" db="EMBL/GenBank/DDBJ databases">
        <authorList>
            <person name="Corre E."/>
            <person name="Pelletier E."/>
            <person name="Niang G."/>
            <person name="Scheremetjew M."/>
            <person name="Finn R."/>
            <person name="Kale V."/>
            <person name="Holt S."/>
            <person name="Cochrane G."/>
            <person name="Meng A."/>
            <person name="Brown T."/>
            <person name="Cohen L."/>
        </authorList>
    </citation>
    <scope>NUCLEOTIDE SEQUENCE</scope>
    <source>
        <strain evidence="2">NIES-381</strain>
    </source>
</reference>
<dbReference type="EMBL" id="HBGA01120530">
    <property type="protein sequence ID" value="CAD9033426.1"/>
    <property type="molecule type" value="Transcribed_RNA"/>
</dbReference>
<organism evidence="2">
    <name type="scientific">Eutreptiella gymnastica</name>
    <dbReference type="NCBI Taxonomy" id="73025"/>
    <lineage>
        <taxon>Eukaryota</taxon>
        <taxon>Discoba</taxon>
        <taxon>Euglenozoa</taxon>
        <taxon>Euglenida</taxon>
        <taxon>Spirocuta</taxon>
        <taxon>Euglenophyceae</taxon>
        <taxon>Eutreptiales</taxon>
        <taxon>Eutreptiaceae</taxon>
        <taxon>Eutreptiella</taxon>
    </lineage>
</organism>
<accession>A0A7S1J5S6</accession>
<gene>
    <name evidence="2" type="ORF">EGYM00392_LOCUS44573</name>
</gene>